<evidence type="ECO:0000313" key="1">
    <source>
        <dbReference type="EMBL" id="CRK36840.1"/>
    </source>
</evidence>
<dbReference type="EMBL" id="CVQH01024399">
    <property type="protein sequence ID" value="CRK36840.1"/>
    <property type="molecule type" value="Genomic_DNA"/>
</dbReference>
<keyword evidence="2" id="KW-1185">Reference proteome</keyword>
<accession>A0A0G4MS11</accession>
<feature type="non-terminal residue" evidence="1">
    <location>
        <position position="1"/>
    </location>
</feature>
<protein>
    <submittedName>
        <fullName evidence="1">Uncharacterized protein</fullName>
    </submittedName>
</protein>
<proteinExistence type="predicted"/>
<reference evidence="1 2" key="1">
    <citation type="submission" date="2015-05" db="EMBL/GenBank/DDBJ databases">
        <authorList>
            <person name="Wang D.B."/>
            <person name="Wang M."/>
        </authorList>
    </citation>
    <scope>NUCLEOTIDE SEQUENCE [LARGE SCALE GENOMIC DNA]</scope>
    <source>
        <strain evidence="1">VL1</strain>
    </source>
</reference>
<dbReference type="Proteomes" id="UP000044602">
    <property type="component" value="Unassembled WGS sequence"/>
</dbReference>
<name>A0A0G4MS11_VERLO</name>
<sequence length="17" mass="1812">TQGHERAEGHREGYGAG</sequence>
<evidence type="ECO:0000313" key="2">
    <source>
        <dbReference type="Proteomes" id="UP000044602"/>
    </source>
</evidence>
<gene>
    <name evidence="1" type="ORF">BN1708_020131</name>
</gene>
<dbReference type="AlphaFoldDB" id="A0A0G4MS11"/>
<organism evidence="1 2">
    <name type="scientific">Verticillium longisporum</name>
    <name type="common">Verticillium dahliae var. longisporum</name>
    <dbReference type="NCBI Taxonomy" id="100787"/>
    <lineage>
        <taxon>Eukaryota</taxon>
        <taxon>Fungi</taxon>
        <taxon>Dikarya</taxon>
        <taxon>Ascomycota</taxon>
        <taxon>Pezizomycotina</taxon>
        <taxon>Sordariomycetes</taxon>
        <taxon>Hypocreomycetidae</taxon>
        <taxon>Glomerellales</taxon>
        <taxon>Plectosphaerellaceae</taxon>
        <taxon>Verticillium</taxon>
    </lineage>
</organism>